<dbReference type="GO" id="GO:1990234">
    <property type="term" value="C:transferase complex"/>
    <property type="evidence" value="ECO:0007669"/>
    <property type="project" value="UniProtKB-ARBA"/>
</dbReference>
<evidence type="ECO:0000256" key="1">
    <source>
        <dbReference type="ARBA" id="ARBA00022574"/>
    </source>
</evidence>
<sequence>DVKIGSNELLNTILSGSNDSSVRLWDIRSGQQIQVFNKHESFVSSVEYSLFVIKNSVSNSNVICSGSHDNTIRFWDIRSNKNELYKIKGYKENGEITCLKFILLKKKEDTKNIKYDLNLCYGSRNGHIRIWGKIILNLFDLIECKHWMMCFILFCCLKIVNNCVQCFLKNSKV</sequence>
<dbReference type="InterPro" id="IPR036322">
    <property type="entry name" value="WD40_repeat_dom_sf"/>
</dbReference>
<evidence type="ECO:0000256" key="2">
    <source>
        <dbReference type="ARBA" id="ARBA00022737"/>
    </source>
</evidence>
<feature type="repeat" description="WD" evidence="3">
    <location>
        <begin position="13"/>
        <end position="35"/>
    </location>
</feature>
<dbReference type="OrthoDB" id="1892018at2759"/>
<dbReference type="PANTHER" id="PTHR22847:SF637">
    <property type="entry name" value="WD REPEAT DOMAIN 5B"/>
    <property type="match status" value="1"/>
</dbReference>
<dbReference type="PANTHER" id="PTHR22847">
    <property type="entry name" value="WD40 REPEAT PROTEIN"/>
    <property type="match status" value="1"/>
</dbReference>
<dbReference type="Pfam" id="PF00400">
    <property type="entry name" value="WD40"/>
    <property type="match status" value="2"/>
</dbReference>
<dbReference type="PROSITE" id="PS50082">
    <property type="entry name" value="WD_REPEATS_2"/>
    <property type="match status" value="2"/>
</dbReference>
<dbReference type="PRINTS" id="PR00320">
    <property type="entry name" value="GPROTEINBRPT"/>
</dbReference>
<accession>X6LTF0</accession>
<dbReference type="SMART" id="SM00320">
    <property type="entry name" value="WD40"/>
    <property type="match status" value="2"/>
</dbReference>
<evidence type="ECO:0000256" key="3">
    <source>
        <dbReference type="PROSITE-ProRule" id="PRU00221"/>
    </source>
</evidence>
<organism evidence="4 5">
    <name type="scientific">Reticulomyxa filosa</name>
    <dbReference type="NCBI Taxonomy" id="46433"/>
    <lineage>
        <taxon>Eukaryota</taxon>
        <taxon>Sar</taxon>
        <taxon>Rhizaria</taxon>
        <taxon>Retaria</taxon>
        <taxon>Foraminifera</taxon>
        <taxon>Monothalamids</taxon>
        <taxon>Reticulomyxidae</taxon>
        <taxon>Reticulomyxa</taxon>
    </lineage>
</organism>
<keyword evidence="2" id="KW-0677">Repeat</keyword>
<dbReference type="EMBL" id="ASPP01028794">
    <property type="protein sequence ID" value="ETO04894.1"/>
    <property type="molecule type" value="Genomic_DNA"/>
</dbReference>
<evidence type="ECO:0000313" key="5">
    <source>
        <dbReference type="Proteomes" id="UP000023152"/>
    </source>
</evidence>
<comment type="caution">
    <text evidence="4">The sequence shown here is derived from an EMBL/GenBank/DDBJ whole genome shotgun (WGS) entry which is preliminary data.</text>
</comment>
<feature type="non-terminal residue" evidence="4">
    <location>
        <position position="1"/>
    </location>
</feature>
<protein>
    <submittedName>
        <fullName evidence="4">Peptidase C14, caspase catalytic subunit p20</fullName>
    </submittedName>
</protein>
<name>X6LTF0_RETFI</name>
<gene>
    <name evidence="4" type="ORF">RFI_32504</name>
</gene>
<dbReference type="InterPro" id="IPR019775">
    <property type="entry name" value="WD40_repeat_CS"/>
</dbReference>
<dbReference type="AlphaFoldDB" id="X6LTF0"/>
<dbReference type="PROSITE" id="PS00678">
    <property type="entry name" value="WD_REPEATS_1"/>
    <property type="match status" value="2"/>
</dbReference>
<dbReference type="SUPFAM" id="SSF50978">
    <property type="entry name" value="WD40 repeat-like"/>
    <property type="match status" value="1"/>
</dbReference>
<keyword evidence="5" id="KW-1185">Reference proteome</keyword>
<evidence type="ECO:0000313" key="4">
    <source>
        <dbReference type="EMBL" id="ETO04894.1"/>
    </source>
</evidence>
<dbReference type="InterPro" id="IPR020472">
    <property type="entry name" value="WD40_PAC1"/>
</dbReference>
<dbReference type="InterPro" id="IPR015943">
    <property type="entry name" value="WD40/YVTN_repeat-like_dom_sf"/>
</dbReference>
<reference evidence="4 5" key="1">
    <citation type="journal article" date="2013" name="Curr. Biol.">
        <title>The Genome of the Foraminiferan Reticulomyxa filosa.</title>
        <authorList>
            <person name="Glockner G."/>
            <person name="Hulsmann N."/>
            <person name="Schleicher M."/>
            <person name="Noegel A.A."/>
            <person name="Eichinger L."/>
            <person name="Gallinger C."/>
            <person name="Pawlowski J."/>
            <person name="Sierra R."/>
            <person name="Euteneuer U."/>
            <person name="Pillet L."/>
            <person name="Moustafa A."/>
            <person name="Platzer M."/>
            <person name="Groth M."/>
            <person name="Szafranski K."/>
            <person name="Schliwa M."/>
        </authorList>
    </citation>
    <scope>NUCLEOTIDE SEQUENCE [LARGE SCALE GENOMIC DNA]</scope>
</reference>
<dbReference type="Proteomes" id="UP000023152">
    <property type="component" value="Unassembled WGS sequence"/>
</dbReference>
<dbReference type="Gene3D" id="2.130.10.10">
    <property type="entry name" value="YVTN repeat-like/Quinoprotein amine dehydrogenase"/>
    <property type="match status" value="1"/>
</dbReference>
<feature type="repeat" description="WD" evidence="3">
    <location>
        <begin position="59"/>
        <end position="85"/>
    </location>
</feature>
<keyword evidence="1 3" id="KW-0853">WD repeat</keyword>
<proteinExistence type="predicted"/>
<dbReference type="InterPro" id="IPR001680">
    <property type="entry name" value="WD40_rpt"/>
</dbReference>